<keyword evidence="2" id="KW-0472">Membrane</keyword>
<feature type="region of interest" description="Disordered" evidence="1">
    <location>
        <begin position="267"/>
        <end position="314"/>
    </location>
</feature>
<name>A0A1L3GLD8_9BACT</name>
<proteinExistence type="predicted"/>
<evidence type="ECO:0000313" key="3">
    <source>
        <dbReference type="EMBL" id="APG26753.1"/>
    </source>
</evidence>
<dbReference type="OrthoDB" id="9973584at2"/>
<dbReference type="AlphaFoldDB" id="A0A1L3GLD8"/>
<keyword evidence="2" id="KW-0812">Transmembrane</keyword>
<gene>
    <name evidence="3" type="ORF">A7E78_02085</name>
</gene>
<feature type="compositionally biased region" description="Polar residues" evidence="1">
    <location>
        <begin position="205"/>
        <end position="218"/>
    </location>
</feature>
<keyword evidence="2" id="KW-1133">Transmembrane helix</keyword>
<dbReference type="STRING" id="1842532.A7E78_02085"/>
<dbReference type="RefSeq" id="WP_072282713.1">
    <property type="nucleotide sequence ID" value="NZ_CP015519.1"/>
</dbReference>
<sequence length="436" mass="46290">MEFGKESLYGWGVCQVPMPRARNDIYADRRCAQQSVAFPDRRTNRFFRPFAAIFTAIIREDFPAMHTVIVVLVAILLLLIFGLHTRPDSPLVEPPVVEPIEIVTRLLKEPPAEPLVAVEPVMVKQQPEPLPIEEKTLEQTKPIEKIIQVKPKKILALPPARILPKPRKVQEKVALPVEKSLPMPKKTVTLAVPVRQAPVLDTPAPSRQASKYTLASTPQPLLAADSPALGRRNQESLVVSPKASAVIDYSLKPSSFGQQALAPAKQFAPTAPGTTVDLPSTSHSRSDFSMPSSQGGHAVAQAGRSFAPQPGQSPVDIAAVGQVGGSYVTPSNSTAAPLATGRVSDFSGPAATASVQLPTASRRGAVAVSGSVNSAAGNGPPIVPSILSVRVKQGPTRTFSSASISLAPVSIRAKRIACVPNWLFGSMKGVFSPVAK</sequence>
<reference evidence="3 4" key="1">
    <citation type="journal article" date="2017" name="Genome Announc.">
        <title>Complete Genome Sequences of Two Acetylene-Fermenting Pelobacter acetylenicus Strains.</title>
        <authorList>
            <person name="Sutton J.M."/>
            <person name="Baesman S.M."/>
            <person name="Fierst J.L."/>
            <person name="Poret-Peterson A.T."/>
            <person name="Oremland R.S."/>
            <person name="Dunlap D.S."/>
            <person name="Akob D.M."/>
        </authorList>
    </citation>
    <scope>NUCLEOTIDE SEQUENCE [LARGE SCALE GENOMIC DNA]</scope>
    <source>
        <strain evidence="3 4">SFB93</strain>
    </source>
</reference>
<feature type="transmembrane region" description="Helical" evidence="2">
    <location>
        <begin position="64"/>
        <end position="83"/>
    </location>
</feature>
<feature type="region of interest" description="Disordered" evidence="1">
    <location>
        <begin position="199"/>
        <end position="218"/>
    </location>
</feature>
<accession>A0A1L3GLD8</accession>
<protein>
    <submittedName>
        <fullName evidence="3">Uncharacterized protein</fullName>
    </submittedName>
</protein>
<dbReference type="EMBL" id="CP015519">
    <property type="protein sequence ID" value="APG26753.1"/>
    <property type="molecule type" value="Genomic_DNA"/>
</dbReference>
<organism evidence="3 4">
    <name type="scientific">Syntrophotalea acetylenivorans</name>
    <dbReference type="NCBI Taxonomy" id="1842532"/>
    <lineage>
        <taxon>Bacteria</taxon>
        <taxon>Pseudomonadati</taxon>
        <taxon>Thermodesulfobacteriota</taxon>
        <taxon>Desulfuromonadia</taxon>
        <taxon>Desulfuromonadales</taxon>
        <taxon>Syntrophotaleaceae</taxon>
        <taxon>Syntrophotalea</taxon>
    </lineage>
</organism>
<dbReference type="KEGG" id="pef:A7E78_02085"/>
<dbReference type="Proteomes" id="UP000182517">
    <property type="component" value="Chromosome"/>
</dbReference>
<keyword evidence="4" id="KW-1185">Reference proteome</keyword>
<evidence type="ECO:0000256" key="2">
    <source>
        <dbReference type="SAM" id="Phobius"/>
    </source>
</evidence>
<evidence type="ECO:0000256" key="1">
    <source>
        <dbReference type="SAM" id="MobiDB-lite"/>
    </source>
</evidence>
<feature type="compositionally biased region" description="Polar residues" evidence="1">
    <location>
        <begin position="277"/>
        <end position="295"/>
    </location>
</feature>
<evidence type="ECO:0000313" key="4">
    <source>
        <dbReference type="Proteomes" id="UP000182517"/>
    </source>
</evidence>